<dbReference type="EMBL" id="KY000026">
    <property type="protein sequence ID" value="ASK40794.1"/>
    <property type="molecule type" value="Genomic_DNA"/>
</dbReference>
<dbReference type="Pfam" id="PF00528">
    <property type="entry name" value="BPD_transp_1"/>
    <property type="match status" value="1"/>
</dbReference>
<feature type="transmembrane region" description="Helical" evidence="8">
    <location>
        <begin position="80"/>
        <end position="106"/>
    </location>
</feature>
<dbReference type="InterPro" id="IPR035906">
    <property type="entry name" value="MetI-like_sf"/>
</dbReference>
<keyword evidence="10" id="KW-0614">Plasmid</keyword>
<geneLocation type="plasmid" evidence="10">
    <name>pTi_CFBP1873</name>
</geneLocation>
<dbReference type="PANTHER" id="PTHR42929:SF5">
    <property type="entry name" value="ABC TRANSPORTER PERMEASE PROTEIN"/>
    <property type="match status" value="1"/>
</dbReference>
<dbReference type="PANTHER" id="PTHR42929">
    <property type="entry name" value="INNER MEMBRANE ABC TRANSPORTER PERMEASE PROTEIN YDCU-RELATED-RELATED"/>
    <property type="match status" value="1"/>
</dbReference>
<evidence type="ECO:0000256" key="7">
    <source>
        <dbReference type="ARBA" id="ARBA00023136"/>
    </source>
</evidence>
<comment type="similarity">
    <text evidence="2">Belongs to the binding-protein-dependent transport system permease family. CysTW subfamily.</text>
</comment>
<dbReference type="PROSITE" id="PS50928">
    <property type="entry name" value="ABC_TM1"/>
    <property type="match status" value="1"/>
</dbReference>
<evidence type="ECO:0000256" key="1">
    <source>
        <dbReference type="ARBA" id="ARBA00004651"/>
    </source>
</evidence>
<evidence type="ECO:0000256" key="8">
    <source>
        <dbReference type="RuleBase" id="RU363032"/>
    </source>
</evidence>
<dbReference type="RefSeq" id="WP_246670333.1">
    <property type="nucleotide sequence ID" value="NZ_KY000026.1"/>
</dbReference>
<dbReference type="SUPFAM" id="SSF161098">
    <property type="entry name" value="MetI-like"/>
    <property type="match status" value="1"/>
</dbReference>
<evidence type="ECO:0000256" key="4">
    <source>
        <dbReference type="ARBA" id="ARBA00022475"/>
    </source>
</evidence>
<evidence type="ECO:0000259" key="9">
    <source>
        <dbReference type="PROSITE" id="PS50928"/>
    </source>
</evidence>
<feature type="transmembrane region" description="Helical" evidence="8">
    <location>
        <begin position="33"/>
        <end position="60"/>
    </location>
</feature>
<dbReference type="InterPro" id="IPR000515">
    <property type="entry name" value="MetI-like"/>
</dbReference>
<dbReference type="GO" id="GO:0055085">
    <property type="term" value="P:transmembrane transport"/>
    <property type="evidence" value="ECO:0007669"/>
    <property type="project" value="InterPro"/>
</dbReference>
<dbReference type="Gene3D" id="1.10.3720.10">
    <property type="entry name" value="MetI-like"/>
    <property type="match status" value="1"/>
</dbReference>
<protein>
    <submittedName>
        <fullName evidence="10">ABC transporter permease</fullName>
    </submittedName>
</protein>
<dbReference type="CDD" id="cd06261">
    <property type="entry name" value="TM_PBP2"/>
    <property type="match status" value="1"/>
</dbReference>
<evidence type="ECO:0000256" key="5">
    <source>
        <dbReference type="ARBA" id="ARBA00022692"/>
    </source>
</evidence>
<feature type="transmembrane region" description="Helical" evidence="8">
    <location>
        <begin position="270"/>
        <end position="294"/>
    </location>
</feature>
<keyword evidence="5 8" id="KW-0812">Transmembrane</keyword>
<proteinExistence type="inferred from homology"/>
<feature type="transmembrane region" description="Helical" evidence="8">
    <location>
        <begin position="170"/>
        <end position="191"/>
    </location>
</feature>
<feature type="transmembrane region" description="Helical" evidence="8">
    <location>
        <begin position="113"/>
        <end position="131"/>
    </location>
</feature>
<feature type="transmembrane region" description="Helical" evidence="8">
    <location>
        <begin position="137"/>
        <end position="158"/>
    </location>
</feature>
<dbReference type="GO" id="GO:0005886">
    <property type="term" value="C:plasma membrane"/>
    <property type="evidence" value="ECO:0007669"/>
    <property type="project" value="UniProtKB-SubCell"/>
</dbReference>
<keyword evidence="3 8" id="KW-0813">Transport</keyword>
<evidence type="ECO:0000313" key="10">
    <source>
        <dbReference type="EMBL" id="ASK40794.1"/>
    </source>
</evidence>
<sequence>MMAAAVLTQAHSDLRELNHNGLIHEHRKETRSFFGLTVPGMIVLVVALVLPLGVMTYLSFIGEDGSFSIENYARIWESDIYGRIFGVTFLVAFLTTAIVVCVGYPLAYLLSQLPAKIASIAMLGVLMPLWTPVLVRTYAWLALLQGQGIINNTLIHLGAISQPLPLANNLTGTLIGMVQVMLPFLILPLYGSMKAVDPNLMCAASNLGARPSRAFWDVFFPLSLPGLLSGGLMVFVLCLGFYVTPAVLGGGRVIMVAMRIDANVRIYSSWGAASALGVVLILVTAVLLLVAYWIKNNLGRSR</sequence>
<evidence type="ECO:0000256" key="3">
    <source>
        <dbReference type="ARBA" id="ARBA00022448"/>
    </source>
</evidence>
<evidence type="ECO:0000256" key="6">
    <source>
        <dbReference type="ARBA" id="ARBA00022989"/>
    </source>
</evidence>
<name>A0A2Z2PBN5_9HYPH</name>
<keyword evidence="4" id="KW-1003">Cell membrane</keyword>
<evidence type="ECO:0000256" key="2">
    <source>
        <dbReference type="ARBA" id="ARBA00007069"/>
    </source>
</evidence>
<accession>A0A2Z2PBN5</accession>
<comment type="subcellular location">
    <subcellularLocation>
        <location evidence="1 8">Cell membrane</location>
        <topology evidence="1 8">Multi-pass membrane protein</topology>
    </subcellularLocation>
</comment>
<keyword evidence="7 8" id="KW-0472">Membrane</keyword>
<keyword evidence="6 8" id="KW-1133">Transmembrane helix</keyword>
<organism evidence="10">
    <name type="scientific">Agrobacterium genomosp. 6</name>
    <dbReference type="NCBI Taxonomy" id="1183411"/>
    <lineage>
        <taxon>Bacteria</taxon>
        <taxon>Pseudomonadati</taxon>
        <taxon>Pseudomonadota</taxon>
        <taxon>Alphaproteobacteria</taxon>
        <taxon>Hyphomicrobiales</taxon>
        <taxon>Rhizobiaceae</taxon>
        <taxon>Rhizobium/Agrobacterium group</taxon>
        <taxon>Agrobacterium</taxon>
        <taxon>Agrobacterium tumefaciens complex</taxon>
    </lineage>
</organism>
<reference evidence="10" key="1">
    <citation type="submission" date="2016-10" db="EMBL/GenBank/DDBJ databases">
        <title>Agrobacterium Ti plasmids: Classification based on T-DNA and Vir regions organization.</title>
        <authorList>
            <person name="Nabi N."/>
            <person name="Vial L."/>
            <person name="Ben Hafsa A."/>
            <person name="Chapulliot D."/>
            <person name="Berard A."/>
            <person name="Chauveau A."/>
            <person name="Le Paslier M.-C."/>
            <person name="Harzallah Skhiri F."/>
            <person name="Brunel D."/>
            <person name="Nesme X."/>
            <person name="Chaouachi M."/>
        </authorList>
    </citation>
    <scope>NUCLEOTIDE SEQUENCE</scope>
    <source>
        <strain evidence="10">CFBP1873</strain>
        <plasmid evidence="10">pTi_CFBP1873</plasmid>
    </source>
</reference>
<dbReference type="AlphaFoldDB" id="A0A2Z2PBN5"/>
<feature type="transmembrane region" description="Helical" evidence="8">
    <location>
        <begin position="227"/>
        <end position="249"/>
    </location>
</feature>
<feature type="domain" description="ABC transmembrane type-1" evidence="9">
    <location>
        <begin position="85"/>
        <end position="291"/>
    </location>
</feature>